<protein>
    <submittedName>
        <fullName evidence="2">Uncharacterized protein</fullName>
    </submittedName>
</protein>
<evidence type="ECO:0000313" key="2">
    <source>
        <dbReference type="EMBL" id="EDU60728.1"/>
    </source>
</evidence>
<evidence type="ECO:0000256" key="1">
    <source>
        <dbReference type="SAM" id="Phobius"/>
    </source>
</evidence>
<comment type="caution">
    <text evidence="2">The sequence shown here is derived from an EMBL/GenBank/DDBJ whole genome shotgun (WGS) entry which is preliminary data.</text>
</comment>
<dbReference type="Proteomes" id="UP000004506">
    <property type="component" value="Unassembled WGS sequence"/>
</dbReference>
<dbReference type="EMBL" id="ABJD02000099">
    <property type="protein sequence ID" value="EDU60728.1"/>
    <property type="molecule type" value="Genomic_DNA"/>
</dbReference>
<organism evidence="2 3">
    <name type="scientific">Providencia stuartii ATCC 25827</name>
    <dbReference type="NCBI Taxonomy" id="471874"/>
    <lineage>
        <taxon>Bacteria</taxon>
        <taxon>Pseudomonadati</taxon>
        <taxon>Pseudomonadota</taxon>
        <taxon>Gammaproteobacteria</taxon>
        <taxon>Enterobacterales</taxon>
        <taxon>Morganellaceae</taxon>
        <taxon>Providencia</taxon>
    </lineage>
</organism>
<name>A0AA86YYU7_PROST</name>
<feature type="transmembrane region" description="Helical" evidence="1">
    <location>
        <begin position="33"/>
        <end position="57"/>
    </location>
</feature>
<sequence>MIITAILLFCFSPKIACFRANLSKWKCSVPFYTYFHFSISTLFTAAISPFQFYHYIANNLNFKRFNK</sequence>
<accession>A0AA86YYU7</accession>
<proteinExistence type="predicted"/>
<keyword evidence="1" id="KW-1133">Transmembrane helix</keyword>
<reference evidence="3" key="2">
    <citation type="submission" date="2008-04" db="EMBL/GenBank/DDBJ databases">
        <title>Draft genome sequence of Providencia stuartii(ATCC 25827).</title>
        <authorList>
            <person name="Sudarsanam P."/>
            <person name="Ley R."/>
            <person name="Guruge J."/>
            <person name="Turnbaugh P.J."/>
            <person name="Mahowald M."/>
            <person name="Liep D."/>
            <person name="Gordon J."/>
        </authorList>
    </citation>
    <scope>NUCLEOTIDE SEQUENCE [LARGE SCALE GENOMIC DNA]</scope>
    <source>
        <strain evidence="3">ATCC 25827</strain>
    </source>
</reference>
<reference evidence="3" key="1">
    <citation type="submission" date="2008-04" db="EMBL/GenBank/DDBJ databases">
        <title>Draft genome sequence of Providencia stuartii (ATCC 25827).</title>
        <authorList>
            <person name="Sudarsanam P."/>
            <person name="Ley R."/>
            <person name="Guruge J."/>
            <person name="Turnbaugh P.J."/>
            <person name="Mahowald M."/>
            <person name="Liep D."/>
            <person name="Gordon J."/>
        </authorList>
    </citation>
    <scope>NUCLEOTIDE SEQUENCE [LARGE SCALE GENOMIC DNA]</scope>
    <source>
        <strain evidence="3">ATCC 25827</strain>
    </source>
</reference>
<dbReference type="AlphaFoldDB" id="A0AA86YYU7"/>
<gene>
    <name evidence="2" type="ORF">PROSTU_01263</name>
</gene>
<keyword evidence="1" id="KW-0472">Membrane</keyword>
<keyword evidence="1" id="KW-0812">Transmembrane</keyword>
<reference evidence="2 3" key="3">
    <citation type="submission" date="2008-05" db="EMBL/GenBank/DDBJ databases">
        <authorList>
            <person name="Fulton L."/>
            <person name="Clifton S."/>
            <person name="Fulton B."/>
            <person name="Xu J."/>
            <person name="Minx P."/>
            <person name="Pepin K.H."/>
            <person name="Johnson M."/>
            <person name="Thiruvilangam P."/>
            <person name="Bhonagiri V."/>
            <person name="Nash W.E."/>
            <person name="Mardis E.R."/>
            <person name="Wilson R.K."/>
        </authorList>
    </citation>
    <scope>NUCLEOTIDE SEQUENCE [LARGE SCALE GENOMIC DNA]</scope>
    <source>
        <strain evidence="2 3">ATCC 25827</strain>
    </source>
</reference>
<evidence type="ECO:0000313" key="3">
    <source>
        <dbReference type="Proteomes" id="UP000004506"/>
    </source>
</evidence>